<dbReference type="SUPFAM" id="SSF47336">
    <property type="entry name" value="ACP-like"/>
    <property type="match status" value="1"/>
</dbReference>
<evidence type="ECO:0000313" key="2">
    <source>
        <dbReference type="EMBL" id="HFT94180.1"/>
    </source>
</evidence>
<organism evidence="2">
    <name type="scientific">Leptospirillum ferriphilum</name>
    <dbReference type="NCBI Taxonomy" id="178606"/>
    <lineage>
        <taxon>Bacteria</taxon>
        <taxon>Pseudomonadati</taxon>
        <taxon>Nitrospirota</taxon>
        <taxon>Nitrospiria</taxon>
        <taxon>Nitrospirales</taxon>
        <taxon>Nitrospiraceae</taxon>
        <taxon>Leptospirillum</taxon>
    </lineage>
</organism>
<dbReference type="Gene3D" id="1.10.1200.10">
    <property type="entry name" value="ACP-like"/>
    <property type="match status" value="1"/>
</dbReference>
<reference evidence="2" key="1">
    <citation type="journal article" date="2020" name="mSystems">
        <title>Genome- and Community-Level Interaction Insights into Carbon Utilization and Element Cycling Functions of Hydrothermarchaeota in Hydrothermal Sediment.</title>
        <authorList>
            <person name="Zhou Z."/>
            <person name="Liu Y."/>
            <person name="Xu W."/>
            <person name="Pan J."/>
            <person name="Luo Z.H."/>
            <person name="Li M."/>
        </authorList>
    </citation>
    <scope>NUCLEOTIDE SEQUENCE [LARGE SCALE GENOMIC DNA]</scope>
    <source>
        <strain evidence="2">SpSt-902</strain>
    </source>
</reference>
<sequence length="93" mass="10279">MGVLLESDRRLSPEELELARLIVTTLGIDLDPESVDPEMPIYGDGMGLDSIDILEISLAISKAYGFRLSSNDSDNTLIFRSLRELVHAEKITS</sequence>
<dbReference type="InterPro" id="IPR009081">
    <property type="entry name" value="PP-bd_ACP"/>
</dbReference>
<dbReference type="EMBL" id="DTMM01000210">
    <property type="protein sequence ID" value="HFT94180.1"/>
    <property type="molecule type" value="Genomic_DNA"/>
</dbReference>
<evidence type="ECO:0000259" key="1">
    <source>
        <dbReference type="PROSITE" id="PS50075"/>
    </source>
</evidence>
<dbReference type="AlphaFoldDB" id="A0A7C3LTG1"/>
<accession>A0A7C3LTG1</accession>
<dbReference type="PROSITE" id="PS50075">
    <property type="entry name" value="CARRIER"/>
    <property type="match status" value="1"/>
</dbReference>
<comment type="caution">
    <text evidence="2">The sequence shown here is derived from an EMBL/GenBank/DDBJ whole genome shotgun (WGS) entry which is preliminary data.</text>
</comment>
<proteinExistence type="predicted"/>
<dbReference type="Pfam" id="PF00550">
    <property type="entry name" value="PP-binding"/>
    <property type="match status" value="1"/>
</dbReference>
<gene>
    <name evidence="2" type="ORF">ENX03_09705</name>
</gene>
<name>A0A7C3LTG1_9BACT</name>
<protein>
    <submittedName>
        <fullName evidence="2">Acyl carrier protein</fullName>
    </submittedName>
</protein>
<dbReference type="InterPro" id="IPR036736">
    <property type="entry name" value="ACP-like_sf"/>
</dbReference>
<dbReference type="NCBIfam" id="NF006617">
    <property type="entry name" value="PRK09184.1"/>
    <property type="match status" value="1"/>
</dbReference>
<feature type="domain" description="Carrier" evidence="1">
    <location>
        <begin position="12"/>
        <end position="90"/>
    </location>
</feature>